<sequence length="219" mass="24644">MMKKIVIIILFFSLSGSVFSQINEAGIFLGGSNYIGDVGRTNFIYPNSFAIGGIYKWNMHPHYSIRATYMYSKISGKDSESSNSFRNYRDISFSNDIHELALGIEYHFFKYSLGKTGYTHTPYLFVEGGAVNYGTLGDNRSFNFTMPFGAGFKTILAPSVGLAFETGFRYTFKDDLDGYPYDPDNANIQINPNNNDWYVFTGITIVFAFGREGCYTGSF</sequence>
<name>A0ABU9L111_9FLAO</name>
<dbReference type="Pfam" id="PF19573">
    <property type="entry name" value="DUF6089"/>
    <property type="match status" value="1"/>
</dbReference>
<accession>A0ABU9L111</accession>
<feature type="chain" id="PRO_5045296123" evidence="1">
    <location>
        <begin position="21"/>
        <end position="219"/>
    </location>
</feature>
<evidence type="ECO:0000313" key="4">
    <source>
        <dbReference type="Proteomes" id="UP001474120"/>
    </source>
</evidence>
<dbReference type="RefSeq" id="WP_342160167.1">
    <property type="nucleotide sequence ID" value="NZ_JBCDNA010000002.1"/>
</dbReference>
<organism evidence="3 4">
    <name type="scientific">Lutimonas vermicola</name>
    <dbReference type="NCBI Taxonomy" id="414288"/>
    <lineage>
        <taxon>Bacteria</taxon>
        <taxon>Pseudomonadati</taxon>
        <taxon>Bacteroidota</taxon>
        <taxon>Flavobacteriia</taxon>
        <taxon>Flavobacteriales</taxon>
        <taxon>Flavobacteriaceae</taxon>
        <taxon>Lutimonas</taxon>
    </lineage>
</organism>
<feature type="domain" description="DUF6089" evidence="2">
    <location>
        <begin position="3"/>
        <end position="216"/>
    </location>
</feature>
<feature type="signal peptide" evidence="1">
    <location>
        <begin position="1"/>
        <end position="20"/>
    </location>
</feature>
<evidence type="ECO:0000313" key="3">
    <source>
        <dbReference type="EMBL" id="MEL4456122.1"/>
    </source>
</evidence>
<dbReference type="Gene3D" id="2.40.160.20">
    <property type="match status" value="1"/>
</dbReference>
<protein>
    <submittedName>
        <fullName evidence="3">DUF6089 family protein</fullName>
    </submittedName>
</protein>
<keyword evidence="4" id="KW-1185">Reference proteome</keyword>
<dbReference type="Proteomes" id="UP001474120">
    <property type="component" value="Unassembled WGS sequence"/>
</dbReference>
<dbReference type="EMBL" id="JBCDNA010000002">
    <property type="protein sequence ID" value="MEL4456122.1"/>
    <property type="molecule type" value="Genomic_DNA"/>
</dbReference>
<proteinExistence type="predicted"/>
<comment type="caution">
    <text evidence="3">The sequence shown here is derived from an EMBL/GenBank/DDBJ whole genome shotgun (WGS) entry which is preliminary data.</text>
</comment>
<gene>
    <name evidence="3" type="ORF">AABB81_09470</name>
</gene>
<dbReference type="InterPro" id="IPR045743">
    <property type="entry name" value="DUF6089"/>
</dbReference>
<reference evidence="3 4" key="1">
    <citation type="submission" date="2024-04" db="EMBL/GenBank/DDBJ databases">
        <title>whole genome sequencing of Lutimonas vermicola strain IMCC1616.</title>
        <authorList>
            <person name="Bae S.S."/>
        </authorList>
    </citation>
    <scope>NUCLEOTIDE SEQUENCE [LARGE SCALE GENOMIC DNA]</scope>
    <source>
        <strain evidence="3 4">IMCC1616</strain>
    </source>
</reference>
<evidence type="ECO:0000256" key="1">
    <source>
        <dbReference type="SAM" id="SignalP"/>
    </source>
</evidence>
<keyword evidence="1" id="KW-0732">Signal</keyword>
<evidence type="ECO:0000259" key="2">
    <source>
        <dbReference type="Pfam" id="PF19573"/>
    </source>
</evidence>